<dbReference type="Proteomes" id="UP000052022">
    <property type="component" value="Unassembled WGS sequence"/>
</dbReference>
<proteinExistence type="predicted"/>
<dbReference type="Pfam" id="PF02602">
    <property type="entry name" value="HEM4"/>
    <property type="match status" value="1"/>
</dbReference>
<dbReference type="SUPFAM" id="SSF69618">
    <property type="entry name" value="HemD-like"/>
    <property type="match status" value="1"/>
</dbReference>
<reference evidence="2 3" key="1">
    <citation type="submission" date="2015-09" db="EMBL/GenBank/DDBJ databases">
        <authorList>
            <consortium name="Swine Surveillance"/>
        </authorList>
    </citation>
    <scope>NUCLEOTIDE SEQUENCE [LARGE SCALE GENOMIC DNA]</scope>
    <source>
        <strain evidence="2 3">CECT 7557</strain>
    </source>
</reference>
<dbReference type="AlphaFoldDB" id="A0A0P1GEC5"/>
<dbReference type="CDD" id="cd06578">
    <property type="entry name" value="HemD"/>
    <property type="match status" value="1"/>
</dbReference>
<dbReference type="STRING" id="928856.SAMN04488049_101165"/>
<accession>A0A0P1GEC5</accession>
<evidence type="ECO:0000313" key="3">
    <source>
        <dbReference type="Proteomes" id="UP000052022"/>
    </source>
</evidence>
<dbReference type="InterPro" id="IPR036108">
    <property type="entry name" value="4pyrrol_syn_uPrphyn_synt_sf"/>
</dbReference>
<feature type="domain" description="Tetrapyrrole biosynthesis uroporphyrinogen III synthase" evidence="1">
    <location>
        <begin position="25"/>
        <end position="221"/>
    </location>
</feature>
<gene>
    <name evidence="2" type="ORF">TRM7557_02553</name>
</gene>
<dbReference type="EMBL" id="CYSD01000037">
    <property type="protein sequence ID" value="CUH79748.1"/>
    <property type="molecule type" value="Genomic_DNA"/>
</dbReference>
<protein>
    <submittedName>
        <fullName evidence="2">Uroporphyrinogen-III synthase</fullName>
    </submittedName>
</protein>
<evidence type="ECO:0000313" key="2">
    <source>
        <dbReference type="EMBL" id="CUH79748.1"/>
    </source>
</evidence>
<dbReference type="GO" id="GO:0004852">
    <property type="term" value="F:uroporphyrinogen-III synthase activity"/>
    <property type="evidence" value="ECO:0007669"/>
    <property type="project" value="InterPro"/>
</dbReference>
<name>A0A0P1GEC5_9RHOB</name>
<dbReference type="InterPro" id="IPR003754">
    <property type="entry name" value="4pyrrol_synth_uPrphyn_synth"/>
</dbReference>
<organism evidence="2 3">
    <name type="scientific">Tritonibacter multivorans</name>
    <dbReference type="NCBI Taxonomy" id="928856"/>
    <lineage>
        <taxon>Bacteria</taxon>
        <taxon>Pseudomonadati</taxon>
        <taxon>Pseudomonadota</taxon>
        <taxon>Alphaproteobacteria</taxon>
        <taxon>Rhodobacterales</taxon>
        <taxon>Paracoccaceae</taxon>
        <taxon>Tritonibacter</taxon>
    </lineage>
</organism>
<dbReference type="RefSeq" id="WP_165592459.1">
    <property type="nucleotide sequence ID" value="NZ_CYSD01000037.1"/>
</dbReference>
<dbReference type="Gene3D" id="3.40.50.10090">
    <property type="match status" value="2"/>
</dbReference>
<dbReference type="GO" id="GO:0033014">
    <property type="term" value="P:tetrapyrrole biosynthetic process"/>
    <property type="evidence" value="ECO:0007669"/>
    <property type="project" value="InterPro"/>
</dbReference>
<keyword evidence="3" id="KW-1185">Reference proteome</keyword>
<evidence type="ECO:0000259" key="1">
    <source>
        <dbReference type="Pfam" id="PF02602"/>
    </source>
</evidence>
<sequence>MAGLLMTRPTEGNTRFLALLPEALKAQFNVVESPLIQIASTGEKPALQDTDQVIFTSQNGVEVASVSTSMRRPALCIGPQTTQRACELGWDAKMAGENSGEFLRTLLKMPAVGRLLHLRGTHSRGAIAQTLRQGGIDCREQVVYSQDLLEFSATANRLIKSDIPLIVTLFSPRTARHFAQIMPHRQHLTLIVLSDAVAEPLRRLQCEALHVSKTPNAPAMAALLNQVADSDPWVERLRSKD</sequence>